<evidence type="ECO:0000313" key="3">
    <source>
        <dbReference type="EMBL" id="MBO8416306.1"/>
    </source>
</evidence>
<evidence type="ECO:0000256" key="1">
    <source>
        <dbReference type="SAM" id="MobiDB-lite"/>
    </source>
</evidence>
<reference evidence="3" key="2">
    <citation type="journal article" date="2021" name="PeerJ">
        <title>Extensive microbial diversity within the chicken gut microbiome revealed by metagenomics and culture.</title>
        <authorList>
            <person name="Gilroy R."/>
            <person name="Ravi A."/>
            <person name="Getino M."/>
            <person name="Pursley I."/>
            <person name="Horton D.L."/>
            <person name="Alikhan N.F."/>
            <person name="Baker D."/>
            <person name="Gharbi K."/>
            <person name="Hall N."/>
            <person name="Watson M."/>
            <person name="Adriaenssens E.M."/>
            <person name="Foster-Nyarko E."/>
            <person name="Jarju S."/>
            <person name="Secka A."/>
            <person name="Antonio M."/>
            <person name="Oren A."/>
            <person name="Chaudhuri R.R."/>
            <person name="La Ragione R."/>
            <person name="Hildebrand F."/>
            <person name="Pallen M.J."/>
        </authorList>
    </citation>
    <scope>NUCLEOTIDE SEQUENCE</scope>
    <source>
        <strain evidence="3">17213</strain>
    </source>
</reference>
<dbReference type="AlphaFoldDB" id="A0A9D9DAS6"/>
<feature type="compositionally biased region" description="Low complexity" evidence="1">
    <location>
        <begin position="18"/>
        <end position="40"/>
    </location>
</feature>
<name>A0A9D9DAS6_9GAMM</name>
<feature type="region of interest" description="Disordered" evidence="1">
    <location>
        <begin position="18"/>
        <end position="41"/>
    </location>
</feature>
<reference evidence="3" key="1">
    <citation type="submission" date="2020-10" db="EMBL/GenBank/DDBJ databases">
        <authorList>
            <person name="Gilroy R."/>
        </authorList>
    </citation>
    <scope>NUCLEOTIDE SEQUENCE</scope>
    <source>
        <strain evidence="3">17213</strain>
    </source>
</reference>
<organism evidence="3 4">
    <name type="scientific">Candidatus Avisuccinivibrio stercorigallinarum</name>
    <dbReference type="NCBI Taxonomy" id="2840704"/>
    <lineage>
        <taxon>Bacteria</taxon>
        <taxon>Pseudomonadati</taxon>
        <taxon>Pseudomonadota</taxon>
        <taxon>Gammaproteobacteria</taxon>
        <taxon>Aeromonadales</taxon>
        <taxon>Succinivibrionaceae</taxon>
        <taxon>Succinivibrionaceae incertae sedis</taxon>
        <taxon>Candidatus Avisuccinivibrio</taxon>
    </lineage>
</organism>
<comment type="caution">
    <text evidence="3">The sequence shown here is derived from an EMBL/GenBank/DDBJ whole genome shotgun (WGS) entry which is preliminary data.</text>
</comment>
<keyword evidence="2" id="KW-1133">Transmembrane helix</keyword>
<dbReference type="Proteomes" id="UP000823631">
    <property type="component" value="Unassembled WGS sequence"/>
</dbReference>
<accession>A0A9D9DAS6</accession>
<keyword evidence="2" id="KW-0472">Membrane</keyword>
<protein>
    <recommendedName>
        <fullName evidence="5">Secretion system effector C (SseC) like family protein</fullName>
    </recommendedName>
</protein>
<evidence type="ECO:0000313" key="4">
    <source>
        <dbReference type="Proteomes" id="UP000823631"/>
    </source>
</evidence>
<gene>
    <name evidence="3" type="ORF">IAB19_08010</name>
</gene>
<sequence length="344" mass="35182">MAVGDVTRYTGAENVYGSSAVDSSTSVGSGSSSATAQGSVPEVKSNLSEILNETPNLTKPSSAYADMNFVNLGALSNDAIMSMLGFEERKSAVSSGITEIETKREQRHEANQLRIQNLHEQAEKAAKSSLLDKIKEVFSYIGMALSAIGSLAGMAVSIATGNIALGIGSALLLLSSVEQIMSAASDGELSLANGFAEAAKATGGNEDAARISGMLFSVGLGLAGAILSGGAGVKNAVSQGMSAVKQIANNVNTAVNFVSAVNSVGTGAVGIAKSVYDSQLTKLKAGSLDIEAILQRIQTASDMDTNQLKKIMEKSQDMAEGVKNILDDCNQTLGAVVTSAPSMA</sequence>
<proteinExistence type="predicted"/>
<feature type="transmembrane region" description="Helical" evidence="2">
    <location>
        <begin position="137"/>
        <end position="165"/>
    </location>
</feature>
<dbReference type="EMBL" id="JADINH010000169">
    <property type="protein sequence ID" value="MBO8416306.1"/>
    <property type="molecule type" value="Genomic_DNA"/>
</dbReference>
<evidence type="ECO:0000256" key="2">
    <source>
        <dbReference type="SAM" id="Phobius"/>
    </source>
</evidence>
<keyword evidence="2" id="KW-0812">Transmembrane</keyword>
<feature type="transmembrane region" description="Helical" evidence="2">
    <location>
        <begin position="214"/>
        <end position="233"/>
    </location>
</feature>
<evidence type="ECO:0008006" key="5">
    <source>
        <dbReference type="Google" id="ProtNLM"/>
    </source>
</evidence>